<keyword evidence="5" id="KW-1185">Reference proteome</keyword>
<dbReference type="EMBL" id="AGBW02010849">
    <property type="protein sequence ID" value="OWR47638.1"/>
    <property type="molecule type" value="Genomic_DNA"/>
</dbReference>
<gene>
    <name evidence="4" type="ORF">KGM_212541A</name>
</gene>
<proteinExistence type="predicted"/>
<evidence type="ECO:0000256" key="1">
    <source>
        <dbReference type="SAM" id="Coils"/>
    </source>
</evidence>
<keyword evidence="1" id="KW-0175">Coiled coil</keyword>
<protein>
    <submittedName>
        <fullName evidence="4">Pleckstrin proteiny domain family B member 2</fullName>
    </submittedName>
</protein>
<sequence>MSGLPNRADDPINGVDVREQGSALRVATNTPHLVSLGTGRLSTAVTLHPIKQGRVTIGSDPTCDVYVIGTGVSNVHCRVENSHDVVTLYPISGTTLLDGLPVDKPTRLSQGSMLTIGRSNYLRFNHPEEAKLMKSVLPSAHVSMAPIQFTPNEQCLPTGYENHNSDPSDQCYQNIHRVYKNNSLTQLDRELDVTLREMSRNKPPVVPRKMNRDLDTSDTSSDQETKPKAGSIMAKVSKFEYYAKQQKNNSKSHFYTNDVEICPKVFSSDSLTVNTPAKDVLGGRNVPVYMNKVMDPKVIVLHENNAEQKNSTRSRKIDDILRNFDDTSKLPKKVNNESKDHIYGKINVDRKESKGSSDIRQLNMDSDYGRLCGVGKVVCLSSPAYDRNPQYSPVYANSHYERSLEAESMRAKVCRSGIAMTTTKGKNASKLIKNFIKNLKKNTSAMRRLKRAYELHSNKNSIHELIKIINEKLDVVHKIRNDIKMYRTVNTVLTNHYIRETRDRERDIGGRMIDLEEQILRAYEGLRSDIMKIVASDRNVIAVTNNMYRNNEASDKKQIYDGIIRRIDGLFTGASNVPSYLDICIHGGLNILVCLSKFVMFDTSHKNTNSQLQRNVSGYENFESPRTEPVTPVVSTENYENIGRMDEIGIPLYEDANKELSSPVMIRKLSQNTSPISSPYENVYLKNNMGIKPKSPNTQSPRTRIKTSFAHKNLPSPQYFIFPPTDAKTEAVHNETAGSISCNGIEEKLSLDDEIPMIDDLDITNDIELRHSKVERDEDKLMTKNKSFDDVKKELMADIPELEEFENDLNKRDKIQGVADVFRSIDIEENSIDSVIYESAEDLKSRYENLKEERRKLMAQIHDVKCKMTEIRSQEDDILRELEMEKALIKGEYDSEIAILNIEQKKKTELLDSIKKIEEDIRLLKDKQEARQKEMRDRVDIATMKVE</sequence>
<dbReference type="eggNOG" id="ENOG502QPZY">
    <property type="taxonomic scope" value="Eukaryota"/>
</dbReference>
<dbReference type="InterPro" id="IPR052212">
    <property type="entry name" value="PH-like_domain"/>
</dbReference>
<dbReference type="InterPro" id="IPR008984">
    <property type="entry name" value="SMAD_FHA_dom_sf"/>
</dbReference>
<dbReference type="AlphaFoldDB" id="A0A212F1M2"/>
<dbReference type="InterPro" id="IPR000253">
    <property type="entry name" value="FHA_dom"/>
</dbReference>
<dbReference type="Pfam" id="PF00498">
    <property type="entry name" value="FHA"/>
    <property type="match status" value="1"/>
</dbReference>
<accession>A0A212F1M2</accession>
<dbReference type="SUPFAM" id="SSF49879">
    <property type="entry name" value="SMAD/FHA domain"/>
    <property type="match status" value="1"/>
</dbReference>
<evidence type="ECO:0000313" key="5">
    <source>
        <dbReference type="Proteomes" id="UP000007151"/>
    </source>
</evidence>
<dbReference type="InParanoid" id="A0A212F1M2"/>
<evidence type="ECO:0000313" key="4">
    <source>
        <dbReference type="EMBL" id="OWR47638.1"/>
    </source>
</evidence>
<dbReference type="FunFam" id="2.60.200.20:FF:000004">
    <property type="entry name" value="pleckstrin homology-like domain family B member 1 isoform X1"/>
    <property type="match status" value="1"/>
</dbReference>
<feature type="coiled-coil region" evidence="1">
    <location>
        <begin position="840"/>
        <end position="867"/>
    </location>
</feature>
<feature type="domain" description="FHA" evidence="3">
    <location>
        <begin position="55"/>
        <end position="117"/>
    </location>
</feature>
<feature type="region of interest" description="Disordered" evidence="2">
    <location>
        <begin position="199"/>
        <end position="229"/>
    </location>
</feature>
<organism evidence="4 5">
    <name type="scientific">Danaus plexippus plexippus</name>
    <dbReference type="NCBI Taxonomy" id="278856"/>
    <lineage>
        <taxon>Eukaryota</taxon>
        <taxon>Metazoa</taxon>
        <taxon>Ecdysozoa</taxon>
        <taxon>Arthropoda</taxon>
        <taxon>Hexapoda</taxon>
        <taxon>Insecta</taxon>
        <taxon>Pterygota</taxon>
        <taxon>Neoptera</taxon>
        <taxon>Endopterygota</taxon>
        <taxon>Lepidoptera</taxon>
        <taxon>Glossata</taxon>
        <taxon>Ditrysia</taxon>
        <taxon>Papilionoidea</taxon>
        <taxon>Nymphalidae</taxon>
        <taxon>Danainae</taxon>
        <taxon>Danaini</taxon>
        <taxon>Danaina</taxon>
        <taxon>Danaus</taxon>
        <taxon>Danaus</taxon>
    </lineage>
</organism>
<evidence type="ECO:0000256" key="2">
    <source>
        <dbReference type="SAM" id="MobiDB-lite"/>
    </source>
</evidence>
<comment type="caution">
    <text evidence="4">The sequence shown here is derived from an EMBL/GenBank/DDBJ whole genome shotgun (WGS) entry which is preliminary data.</text>
</comment>
<feature type="non-terminal residue" evidence="4">
    <location>
        <position position="947"/>
    </location>
</feature>
<evidence type="ECO:0000259" key="3">
    <source>
        <dbReference type="Pfam" id="PF00498"/>
    </source>
</evidence>
<dbReference type="KEGG" id="dpl:KGM_212541A"/>
<feature type="coiled-coil region" evidence="1">
    <location>
        <begin position="900"/>
        <end position="934"/>
    </location>
</feature>
<dbReference type="PANTHER" id="PTHR12156:SF22">
    <property type="entry name" value="PLECKSTRIN HOMOLOGY-LIKE DOMAIN FAMILY B MEMBER 3"/>
    <property type="match status" value="1"/>
</dbReference>
<name>A0A212F1M2_DANPL</name>
<dbReference type="PANTHER" id="PTHR12156">
    <property type="entry name" value="PLECKSTRIN HOMOLOGY-LIKE DOMAIN, FAMILY B, MEMBER 3"/>
    <property type="match status" value="1"/>
</dbReference>
<dbReference type="Proteomes" id="UP000007151">
    <property type="component" value="Unassembled WGS sequence"/>
</dbReference>
<dbReference type="Gene3D" id="2.60.200.20">
    <property type="match status" value="1"/>
</dbReference>
<reference evidence="4 5" key="1">
    <citation type="journal article" date="2011" name="Cell">
        <title>The monarch butterfly genome yields insights into long-distance migration.</title>
        <authorList>
            <person name="Zhan S."/>
            <person name="Merlin C."/>
            <person name="Boore J.L."/>
            <person name="Reppert S.M."/>
        </authorList>
    </citation>
    <scope>NUCLEOTIDE SEQUENCE [LARGE SCALE GENOMIC DNA]</scope>
    <source>
        <strain evidence="4">F-2</strain>
    </source>
</reference>